<keyword evidence="2" id="KW-1185">Reference proteome</keyword>
<organism evidence="1 2">
    <name type="scientific">Blattamonas nauphoetae</name>
    <dbReference type="NCBI Taxonomy" id="2049346"/>
    <lineage>
        <taxon>Eukaryota</taxon>
        <taxon>Metamonada</taxon>
        <taxon>Preaxostyla</taxon>
        <taxon>Oxymonadida</taxon>
        <taxon>Blattamonas</taxon>
    </lineage>
</organism>
<protein>
    <submittedName>
        <fullName evidence="1">Uncharacterized protein</fullName>
    </submittedName>
</protein>
<gene>
    <name evidence="1" type="ORF">BLNAU_11982</name>
</gene>
<proteinExistence type="predicted"/>
<name>A0ABQ9XKP3_9EUKA</name>
<evidence type="ECO:0000313" key="2">
    <source>
        <dbReference type="Proteomes" id="UP001281761"/>
    </source>
</evidence>
<sequence length="183" mass="20113">MTNDSRADVGLSRTLSTTLDTHHDLRCLLWTDFGPIERHQLHRHSCTDVTPISPELPFTFVIPRPTCSSQYKVILDPCFVTTHTLPLPSASPSPPTPSHSPLPLPHHPHPPTPLCLSLSTHTLPLLSAFPFITIGIVRAGGCAFQANTPPHSLCFLSIVMQYVRVTLTPSHCHRVVEVNESKG</sequence>
<accession>A0ABQ9XKP3</accession>
<comment type="caution">
    <text evidence="1">The sequence shown here is derived from an EMBL/GenBank/DDBJ whole genome shotgun (WGS) entry which is preliminary data.</text>
</comment>
<dbReference type="Proteomes" id="UP001281761">
    <property type="component" value="Unassembled WGS sequence"/>
</dbReference>
<dbReference type="EMBL" id="JARBJD010000096">
    <property type="protein sequence ID" value="KAK2952993.1"/>
    <property type="molecule type" value="Genomic_DNA"/>
</dbReference>
<reference evidence="1 2" key="1">
    <citation type="journal article" date="2022" name="bioRxiv">
        <title>Genomics of Preaxostyla Flagellates Illuminates Evolutionary Transitions and the Path Towards Mitochondrial Loss.</title>
        <authorList>
            <person name="Novak L.V.F."/>
            <person name="Treitli S.C."/>
            <person name="Pyrih J."/>
            <person name="Halakuc P."/>
            <person name="Pipaliya S.V."/>
            <person name="Vacek V."/>
            <person name="Brzon O."/>
            <person name="Soukal P."/>
            <person name="Eme L."/>
            <person name="Dacks J.B."/>
            <person name="Karnkowska A."/>
            <person name="Elias M."/>
            <person name="Hampl V."/>
        </authorList>
    </citation>
    <scope>NUCLEOTIDE SEQUENCE [LARGE SCALE GENOMIC DNA]</scope>
    <source>
        <strain evidence="1">NAU3</strain>
        <tissue evidence="1">Gut</tissue>
    </source>
</reference>
<evidence type="ECO:0000313" key="1">
    <source>
        <dbReference type="EMBL" id="KAK2952993.1"/>
    </source>
</evidence>